<dbReference type="Gene3D" id="3.40.50.1010">
    <property type="entry name" value="5'-nuclease"/>
    <property type="match status" value="1"/>
</dbReference>
<dbReference type="InterPro" id="IPR002716">
    <property type="entry name" value="PIN_dom"/>
</dbReference>
<reference evidence="2 3" key="1">
    <citation type="submission" date="2017-12" db="EMBL/GenBank/DDBJ databases">
        <title>Genome sequence of the active heterotrophic nitrifier-denitrifier, Cupriavidus pauculus UM1.</title>
        <authorList>
            <person name="Putonti C."/>
            <person name="Castignetti D."/>
        </authorList>
    </citation>
    <scope>NUCLEOTIDE SEQUENCE [LARGE SCALE GENOMIC DNA]</scope>
    <source>
        <strain evidence="2 3">UM1</strain>
    </source>
</reference>
<name>A0A2N5CBU7_9BURK</name>
<gene>
    <name evidence="2" type="ORF">CYJ10_14965</name>
</gene>
<dbReference type="Pfam" id="PF01850">
    <property type="entry name" value="PIN"/>
    <property type="match status" value="1"/>
</dbReference>
<dbReference type="SUPFAM" id="SSF88723">
    <property type="entry name" value="PIN domain-like"/>
    <property type="match status" value="1"/>
</dbReference>
<evidence type="ECO:0000313" key="3">
    <source>
        <dbReference type="Proteomes" id="UP000234341"/>
    </source>
</evidence>
<dbReference type="EMBL" id="PJRP01000006">
    <property type="protein sequence ID" value="PLP99697.1"/>
    <property type="molecule type" value="Genomic_DNA"/>
</dbReference>
<accession>A0A2N5CBU7</accession>
<dbReference type="OrthoDB" id="32974at2"/>
<comment type="caution">
    <text evidence="2">The sequence shown here is derived from an EMBL/GenBank/DDBJ whole genome shotgun (WGS) entry which is preliminary data.</text>
</comment>
<dbReference type="InterPro" id="IPR029060">
    <property type="entry name" value="PIN-like_dom_sf"/>
</dbReference>
<dbReference type="AlphaFoldDB" id="A0A2N5CBU7"/>
<organism evidence="2 3">
    <name type="scientific">Cupriavidus pauculus</name>
    <dbReference type="NCBI Taxonomy" id="82633"/>
    <lineage>
        <taxon>Bacteria</taxon>
        <taxon>Pseudomonadati</taxon>
        <taxon>Pseudomonadota</taxon>
        <taxon>Betaproteobacteria</taxon>
        <taxon>Burkholderiales</taxon>
        <taxon>Burkholderiaceae</taxon>
        <taxon>Cupriavidus</taxon>
    </lineage>
</organism>
<sequence>MIGLDTNILVRYFARDDPVLTPVADALLDSLSDRTREFVPIVFLAELIWTMDKRYEADPPELIDIVEYLIRSSDLVLESQAVVKSALRLFESTYSDFADCLIERSCRSAGCRHTATFDRKAARAIGMKLAP</sequence>
<evidence type="ECO:0000259" key="1">
    <source>
        <dbReference type="Pfam" id="PF01850"/>
    </source>
</evidence>
<feature type="domain" description="PIN" evidence="1">
    <location>
        <begin position="4"/>
        <end position="123"/>
    </location>
</feature>
<proteinExistence type="predicted"/>
<dbReference type="RefSeq" id="WP_101682276.1">
    <property type="nucleotide sequence ID" value="NZ_PJRP01000006.1"/>
</dbReference>
<evidence type="ECO:0000313" key="2">
    <source>
        <dbReference type="EMBL" id="PLP99697.1"/>
    </source>
</evidence>
<dbReference type="CDD" id="cd18683">
    <property type="entry name" value="PIN_VapC-like"/>
    <property type="match status" value="1"/>
</dbReference>
<protein>
    <submittedName>
        <fullName evidence="2">VapC toxin family PIN domain ribonuclease</fullName>
    </submittedName>
</protein>
<dbReference type="Proteomes" id="UP000234341">
    <property type="component" value="Unassembled WGS sequence"/>
</dbReference>